<accession>A0A9P0CF26</accession>
<organism evidence="1 2">
    <name type="scientific">Psylliodes chrysocephalus</name>
    <dbReference type="NCBI Taxonomy" id="3402493"/>
    <lineage>
        <taxon>Eukaryota</taxon>
        <taxon>Metazoa</taxon>
        <taxon>Ecdysozoa</taxon>
        <taxon>Arthropoda</taxon>
        <taxon>Hexapoda</taxon>
        <taxon>Insecta</taxon>
        <taxon>Pterygota</taxon>
        <taxon>Neoptera</taxon>
        <taxon>Endopterygota</taxon>
        <taxon>Coleoptera</taxon>
        <taxon>Polyphaga</taxon>
        <taxon>Cucujiformia</taxon>
        <taxon>Chrysomeloidea</taxon>
        <taxon>Chrysomelidae</taxon>
        <taxon>Galerucinae</taxon>
        <taxon>Alticini</taxon>
        <taxon>Psylliodes</taxon>
    </lineage>
</organism>
<proteinExistence type="predicted"/>
<gene>
    <name evidence="1" type="ORF">PSYICH_LOCUS179</name>
</gene>
<dbReference type="Proteomes" id="UP001153636">
    <property type="component" value="Chromosome 1"/>
</dbReference>
<dbReference type="OrthoDB" id="6781223at2759"/>
<dbReference type="EMBL" id="OV651813">
    <property type="protein sequence ID" value="CAH1099548.1"/>
    <property type="molecule type" value="Genomic_DNA"/>
</dbReference>
<keyword evidence="2" id="KW-1185">Reference proteome</keyword>
<protein>
    <submittedName>
        <fullName evidence="1">Uncharacterized protein</fullName>
    </submittedName>
</protein>
<evidence type="ECO:0000313" key="1">
    <source>
        <dbReference type="EMBL" id="CAH1099548.1"/>
    </source>
</evidence>
<sequence length="216" mass="25233">MPPIVVDSKTTNHNTLINDLKGLIKGEFRLKHTNYTTIIFVENKEDHASVLANIKNEKIAYHTYTARENKTHAFVLRGLAEGTKLSDIEENLEDEHDIKIKAIYQMRTKERPLFLVIMDLVMTLDYFNKNIRRVLYTRVQWELRKSTKPIIQCHNCQQWGHATANCDFEHSAIKNEIIKKPKLGHYTGHRQLTQTNMVNHIQTSLVKGCFYLLKNM</sequence>
<name>A0A9P0CF26_9CUCU</name>
<evidence type="ECO:0000313" key="2">
    <source>
        <dbReference type="Proteomes" id="UP001153636"/>
    </source>
</evidence>
<dbReference type="AlphaFoldDB" id="A0A9P0CF26"/>
<reference evidence="1" key="1">
    <citation type="submission" date="2022-01" db="EMBL/GenBank/DDBJ databases">
        <authorList>
            <person name="King R."/>
        </authorList>
    </citation>
    <scope>NUCLEOTIDE SEQUENCE</scope>
</reference>